<reference evidence="1" key="1">
    <citation type="journal article" date="2022" name="bioRxiv">
        <title>Sequencing and chromosome-scale assembly of the giantPleurodeles waltlgenome.</title>
        <authorList>
            <person name="Brown T."/>
            <person name="Elewa A."/>
            <person name="Iarovenko S."/>
            <person name="Subramanian E."/>
            <person name="Araus A.J."/>
            <person name="Petzold A."/>
            <person name="Susuki M."/>
            <person name="Suzuki K.-i.T."/>
            <person name="Hayashi T."/>
            <person name="Toyoda A."/>
            <person name="Oliveira C."/>
            <person name="Osipova E."/>
            <person name="Leigh N.D."/>
            <person name="Simon A."/>
            <person name="Yun M.H."/>
        </authorList>
    </citation>
    <scope>NUCLEOTIDE SEQUENCE</scope>
    <source>
        <strain evidence="1">20211129_DDA</strain>
        <tissue evidence="1">Liver</tissue>
    </source>
</reference>
<protein>
    <submittedName>
        <fullName evidence="1">Uncharacterized protein</fullName>
    </submittedName>
</protein>
<organism evidence="1 2">
    <name type="scientific">Pleurodeles waltl</name>
    <name type="common">Iberian ribbed newt</name>
    <dbReference type="NCBI Taxonomy" id="8319"/>
    <lineage>
        <taxon>Eukaryota</taxon>
        <taxon>Metazoa</taxon>
        <taxon>Chordata</taxon>
        <taxon>Craniata</taxon>
        <taxon>Vertebrata</taxon>
        <taxon>Euteleostomi</taxon>
        <taxon>Amphibia</taxon>
        <taxon>Batrachia</taxon>
        <taxon>Caudata</taxon>
        <taxon>Salamandroidea</taxon>
        <taxon>Salamandridae</taxon>
        <taxon>Pleurodelinae</taxon>
        <taxon>Pleurodeles</taxon>
    </lineage>
</organism>
<name>A0AAV7SFS0_PLEWA</name>
<evidence type="ECO:0000313" key="1">
    <source>
        <dbReference type="EMBL" id="KAJ1162941.1"/>
    </source>
</evidence>
<dbReference type="EMBL" id="JANPWB010000008">
    <property type="protein sequence ID" value="KAJ1162941.1"/>
    <property type="molecule type" value="Genomic_DNA"/>
</dbReference>
<keyword evidence="2" id="KW-1185">Reference proteome</keyword>
<dbReference type="AlphaFoldDB" id="A0AAV7SFS0"/>
<dbReference type="Proteomes" id="UP001066276">
    <property type="component" value="Chromosome 4_2"/>
</dbReference>
<comment type="caution">
    <text evidence="1">The sequence shown here is derived from an EMBL/GenBank/DDBJ whole genome shotgun (WGS) entry which is preliminary data.</text>
</comment>
<accession>A0AAV7SFS0</accession>
<gene>
    <name evidence="1" type="ORF">NDU88_003405</name>
</gene>
<sequence length="114" mass="13054">MPGVASRPDLSDMRDVTVLSQTGLAPQLSVLGLRILSRSTRRPPPLLFVFPFVSLYGTDYLLSGAIVNEITHYPQMRDMELDEQDMYFVELHRSYSKRGSLCEDISGRAWIFWQ</sequence>
<evidence type="ECO:0000313" key="2">
    <source>
        <dbReference type="Proteomes" id="UP001066276"/>
    </source>
</evidence>
<proteinExistence type="predicted"/>